<accession>A0ABN7TKM6</accession>
<keyword evidence="5" id="KW-1185">Reference proteome</keyword>
<comment type="caution">
    <text evidence="4">The sequence shown here is derived from an EMBL/GenBank/DDBJ whole genome shotgun (WGS) entry which is preliminary data.</text>
</comment>
<dbReference type="EMBL" id="CAJVCE010000008">
    <property type="protein sequence ID" value="CAG7644143.1"/>
    <property type="molecule type" value="Genomic_DNA"/>
</dbReference>
<proteinExistence type="predicted"/>
<dbReference type="InterPro" id="IPR018060">
    <property type="entry name" value="HTH_AraC"/>
</dbReference>
<dbReference type="PANTHER" id="PTHR43280">
    <property type="entry name" value="ARAC-FAMILY TRANSCRIPTIONAL REGULATOR"/>
    <property type="match status" value="1"/>
</dbReference>
<feature type="transmembrane region" description="Helical" evidence="2">
    <location>
        <begin position="12"/>
        <end position="37"/>
    </location>
</feature>
<dbReference type="Pfam" id="PF12833">
    <property type="entry name" value="HTH_18"/>
    <property type="match status" value="1"/>
</dbReference>
<evidence type="ECO:0000313" key="4">
    <source>
        <dbReference type="EMBL" id="CAG7644143.1"/>
    </source>
</evidence>
<evidence type="ECO:0000256" key="2">
    <source>
        <dbReference type="SAM" id="Phobius"/>
    </source>
</evidence>
<sequence>MKAMLRYRGTFYWKSLMLVLVAICLPAMLIGISIYYVGAHTIVRELNSAHKVQMTQTIQRFDDYLSNLENYCALLAFNPGVDPTLNQMDFAQQYQSTRNLFKTLMLMKGSNPLIKDVALYLKESNSIISDYLGVRTLQTAKDRQLAGSLLNTEKLTFMTDLQLDALSDTSKVVAIKLSDQSGRAPFGAFFIFINQSMLDRLVGSSATGGGSAFLMDDSGRLVTNGSAADPRFQQALKDAVITGASSDDTFVYTYDGDSYSVSHQELSRLGRKWIYVSATPLSQITAPVTSLSRIILIIGTCGLIVVLLIAWFTSNRMYRPIQRLISRLQPGKEAESGQNNEIARIETHWERQMEERMALQTRIEKSLPSLREVFLLQFFQGKYYSLTEAEMREKLQQYGWNVERRKFAFLVLQLHGAVAPERKMTDKDNRLVAFAAANILEELAETHAEHGQVIPFHDSSIAALIVLPPDRSYEEARRHAVDFAHTVLNTVSQLLRLQVTVAISRLKDAVLETPGILEEARKALRYRQIGEACQMVDVHELQLQGEETVQFPFILEKELIHDLRMGLEEQANIHLRQFLSTLRDDGGTELWIQQGMMKLLGSIHEAVLKSEMNPSVLFNGEHMYDELLQIRDPEEMILWFQGKVIRPFIQRVPRSYNSQMKETVEDVLEQIHELYLTDISLEYFAEKSGISVYKLSRAFKQVTGENFIDYVTRLRLAKCKDLLVTTNLKINDIAETLRYNPPYLVRIFKKYEGITPGQYREKHAETPH</sequence>
<name>A0ABN7TKM6_9BACL</name>
<keyword evidence="1" id="KW-0238">DNA-binding</keyword>
<feature type="domain" description="HTH araC/xylS-type" evidence="3">
    <location>
        <begin position="665"/>
        <end position="762"/>
    </location>
</feature>
<dbReference type="Proteomes" id="UP000730618">
    <property type="component" value="Unassembled WGS sequence"/>
</dbReference>
<keyword evidence="2" id="KW-0812">Transmembrane</keyword>
<reference evidence="4 5" key="1">
    <citation type="submission" date="2021-06" db="EMBL/GenBank/DDBJ databases">
        <authorList>
            <person name="Criscuolo A."/>
        </authorList>
    </citation>
    <scope>NUCLEOTIDE SEQUENCE [LARGE SCALE GENOMIC DNA]</scope>
    <source>
        <strain evidence="5">CIP 111802</strain>
    </source>
</reference>
<feature type="transmembrane region" description="Helical" evidence="2">
    <location>
        <begin position="294"/>
        <end position="313"/>
    </location>
</feature>
<protein>
    <submittedName>
        <fullName evidence="4">HTH-type transcriptional regulator YesS</fullName>
    </submittedName>
</protein>
<dbReference type="InterPro" id="IPR041522">
    <property type="entry name" value="CdaR_GGDEF"/>
</dbReference>
<dbReference type="Pfam" id="PF17853">
    <property type="entry name" value="GGDEF_2"/>
    <property type="match status" value="1"/>
</dbReference>
<gene>
    <name evidence="4" type="primary">yesS_5</name>
    <name evidence="4" type="ORF">PAECIP111802_03165</name>
</gene>
<organism evidence="4 5">
    <name type="scientific">Paenibacillus allorhizosphaerae</name>
    <dbReference type="NCBI Taxonomy" id="2849866"/>
    <lineage>
        <taxon>Bacteria</taxon>
        <taxon>Bacillati</taxon>
        <taxon>Bacillota</taxon>
        <taxon>Bacilli</taxon>
        <taxon>Bacillales</taxon>
        <taxon>Paenibacillaceae</taxon>
        <taxon>Paenibacillus</taxon>
    </lineage>
</organism>
<dbReference type="PROSITE" id="PS01124">
    <property type="entry name" value="HTH_ARAC_FAMILY_2"/>
    <property type="match status" value="1"/>
</dbReference>
<dbReference type="SMART" id="SM00342">
    <property type="entry name" value="HTH_ARAC"/>
    <property type="match status" value="1"/>
</dbReference>
<keyword evidence="2" id="KW-1133">Transmembrane helix</keyword>
<keyword evidence="2" id="KW-0472">Membrane</keyword>
<evidence type="ECO:0000256" key="1">
    <source>
        <dbReference type="ARBA" id="ARBA00023125"/>
    </source>
</evidence>
<dbReference type="PANTHER" id="PTHR43280:SF28">
    <property type="entry name" value="HTH-TYPE TRANSCRIPTIONAL ACTIVATOR RHAS"/>
    <property type="match status" value="1"/>
</dbReference>
<evidence type="ECO:0000259" key="3">
    <source>
        <dbReference type="PROSITE" id="PS01124"/>
    </source>
</evidence>
<evidence type="ECO:0000313" key="5">
    <source>
        <dbReference type="Proteomes" id="UP000730618"/>
    </source>
</evidence>